<name>A1R4J7_PAEAT</name>
<feature type="transmembrane region" description="Helical" evidence="5">
    <location>
        <begin position="345"/>
        <end position="369"/>
    </location>
</feature>
<dbReference type="Gene3D" id="1.20.1250.20">
    <property type="entry name" value="MFS general substrate transporter like domains"/>
    <property type="match status" value="2"/>
</dbReference>
<feature type="transmembrane region" description="Helical" evidence="5">
    <location>
        <begin position="76"/>
        <end position="95"/>
    </location>
</feature>
<dbReference type="GO" id="GO:0022857">
    <property type="term" value="F:transmembrane transporter activity"/>
    <property type="evidence" value="ECO:0007669"/>
    <property type="project" value="InterPro"/>
</dbReference>
<dbReference type="AlphaFoldDB" id="A1R4J7"/>
<dbReference type="Proteomes" id="UP000000637">
    <property type="component" value="Chromosome"/>
</dbReference>
<feature type="transmembrane region" description="Helical" evidence="5">
    <location>
        <begin position="218"/>
        <end position="239"/>
    </location>
</feature>
<feature type="transmembrane region" description="Helical" evidence="5">
    <location>
        <begin position="101"/>
        <end position="127"/>
    </location>
</feature>
<keyword evidence="4 5" id="KW-0472">Membrane</keyword>
<evidence type="ECO:0000256" key="4">
    <source>
        <dbReference type="ARBA" id="ARBA00023136"/>
    </source>
</evidence>
<keyword evidence="2 5" id="KW-0812">Transmembrane</keyword>
<feature type="transmembrane region" description="Helical" evidence="5">
    <location>
        <begin position="375"/>
        <end position="398"/>
    </location>
</feature>
<feature type="transmembrane region" description="Helical" evidence="5">
    <location>
        <begin position="285"/>
        <end position="305"/>
    </location>
</feature>
<feature type="transmembrane region" description="Helical" evidence="5">
    <location>
        <begin position="139"/>
        <end position="162"/>
    </location>
</feature>
<evidence type="ECO:0000259" key="6">
    <source>
        <dbReference type="PROSITE" id="PS50850"/>
    </source>
</evidence>
<feature type="transmembrane region" description="Helical" evidence="5">
    <location>
        <begin position="168"/>
        <end position="186"/>
    </location>
</feature>
<feature type="transmembrane region" description="Helical" evidence="5">
    <location>
        <begin position="254"/>
        <end position="273"/>
    </location>
</feature>
<comment type="subcellular location">
    <subcellularLocation>
        <location evidence="1">Cell membrane</location>
        <topology evidence="1">Multi-pass membrane protein</topology>
    </subcellularLocation>
</comment>
<dbReference type="CDD" id="cd06174">
    <property type="entry name" value="MFS"/>
    <property type="match status" value="1"/>
</dbReference>
<dbReference type="SUPFAM" id="SSF103473">
    <property type="entry name" value="MFS general substrate transporter"/>
    <property type="match status" value="1"/>
</dbReference>
<gene>
    <name evidence="7" type="ordered locus">AAur_1381</name>
</gene>
<evidence type="ECO:0000313" key="7">
    <source>
        <dbReference type="EMBL" id="ABM06427.1"/>
    </source>
</evidence>
<dbReference type="KEGG" id="aau:AAur_1381"/>
<evidence type="ECO:0000313" key="8">
    <source>
        <dbReference type="Proteomes" id="UP000000637"/>
    </source>
</evidence>
<reference evidence="7 8" key="1">
    <citation type="journal article" date="2006" name="PLoS Genet.">
        <title>Secrets of soil survival revealed by the genome sequence of Arthrobacter aurescens TC1.</title>
        <authorList>
            <person name="Mongodin E.F."/>
            <person name="Shapir N."/>
            <person name="Daugherty S.C."/>
            <person name="DeBoy R.T."/>
            <person name="Emerson J.B."/>
            <person name="Shvartzbeyn A."/>
            <person name="Radune D."/>
            <person name="Vamathevan J."/>
            <person name="Riggs F."/>
            <person name="Grinberg V."/>
            <person name="Khouri H."/>
            <person name="Wackett L.P."/>
            <person name="Nelson K.E."/>
            <person name="Sadowsky M.J."/>
        </authorList>
    </citation>
    <scope>NUCLEOTIDE SEQUENCE [LARGE SCALE GENOMIC DNA]</scope>
    <source>
        <strain evidence="7 8">TC1</strain>
    </source>
</reference>
<dbReference type="PROSITE" id="PS50850">
    <property type="entry name" value="MFS"/>
    <property type="match status" value="1"/>
</dbReference>
<protein>
    <submittedName>
        <fullName evidence="7">Major facilitator superfamily (MFS) transporter</fullName>
    </submittedName>
</protein>
<dbReference type="GO" id="GO:0005886">
    <property type="term" value="C:plasma membrane"/>
    <property type="evidence" value="ECO:0007669"/>
    <property type="project" value="UniProtKB-SubCell"/>
</dbReference>
<dbReference type="InterPro" id="IPR050327">
    <property type="entry name" value="Proton-linked_MCT"/>
</dbReference>
<dbReference type="InterPro" id="IPR011701">
    <property type="entry name" value="MFS"/>
</dbReference>
<keyword evidence="3 5" id="KW-1133">Transmembrane helix</keyword>
<accession>A1R4J7</accession>
<dbReference type="Pfam" id="PF07690">
    <property type="entry name" value="MFS_1"/>
    <property type="match status" value="1"/>
</dbReference>
<keyword evidence="8" id="KW-1185">Reference proteome</keyword>
<dbReference type="InterPro" id="IPR020846">
    <property type="entry name" value="MFS_dom"/>
</dbReference>
<organism evidence="7 8">
    <name type="scientific">Paenarthrobacter aurescens (strain TC1)</name>
    <dbReference type="NCBI Taxonomy" id="290340"/>
    <lineage>
        <taxon>Bacteria</taxon>
        <taxon>Bacillati</taxon>
        <taxon>Actinomycetota</taxon>
        <taxon>Actinomycetes</taxon>
        <taxon>Micrococcales</taxon>
        <taxon>Micrococcaceae</taxon>
        <taxon>Paenarthrobacter</taxon>
    </lineage>
</organism>
<evidence type="ECO:0000256" key="5">
    <source>
        <dbReference type="SAM" id="Phobius"/>
    </source>
</evidence>
<dbReference type="OrthoDB" id="4638849at2"/>
<proteinExistence type="predicted"/>
<feature type="transmembrane region" description="Helical" evidence="5">
    <location>
        <begin position="311"/>
        <end position="333"/>
    </location>
</feature>
<feature type="domain" description="Major facilitator superfamily (MFS) profile" evidence="6">
    <location>
        <begin position="11"/>
        <end position="406"/>
    </location>
</feature>
<evidence type="ECO:0000256" key="1">
    <source>
        <dbReference type="ARBA" id="ARBA00004651"/>
    </source>
</evidence>
<feature type="transmembrane region" description="Helical" evidence="5">
    <location>
        <begin position="9"/>
        <end position="29"/>
    </location>
</feature>
<dbReference type="EMBL" id="CP000474">
    <property type="protein sequence ID" value="ABM06427.1"/>
    <property type="molecule type" value="Genomic_DNA"/>
</dbReference>
<dbReference type="InterPro" id="IPR036259">
    <property type="entry name" value="MFS_trans_sf"/>
</dbReference>
<dbReference type="PANTHER" id="PTHR11360">
    <property type="entry name" value="MONOCARBOXYLATE TRANSPORTER"/>
    <property type="match status" value="1"/>
</dbReference>
<feature type="transmembrane region" description="Helical" evidence="5">
    <location>
        <begin position="49"/>
        <end position="69"/>
    </location>
</feature>
<evidence type="ECO:0000256" key="2">
    <source>
        <dbReference type="ARBA" id="ARBA00022692"/>
    </source>
</evidence>
<sequence>MTTDSRTRWVILAVSYLSIITIGLSWLGWTVALNDIANDLSLNYTQAGLLSSVTALTGGISLVLGGIATDKIGCKMVILLGLAAGFGGLILFAFADSFPVAIVAKLICGVSVGLLYVGPFTMVLNWFRNTRHSGTAVGTLLTGDGVYSLVALYLCALLIISVGWRPGLAIQAGIVLVIFIVSLLLLKNPPAGIAEESARLGRARVAGQILHCLRRTNVLTGAAYLVVNWGIVGLISSWMPTILINDAGWSESSAGLLVSLLAATGILTAFLFGALSDKYKRRKKLLVLAGFATFLSMAILTLALANGWYGLVVVMLPVVGLCVYAGVPLAIVLAAESVDGRHTGIANGIVLGGGFLVGGFAFPYVLGVIKDTTGSFVGGILAATVGTLVLGCLVQLLARDFVPSTREKRYGPERNELDLLRSEHASE</sequence>
<dbReference type="eggNOG" id="COG2271">
    <property type="taxonomic scope" value="Bacteria"/>
</dbReference>
<dbReference type="RefSeq" id="WP_011774106.1">
    <property type="nucleotide sequence ID" value="NC_008711.1"/>
</dbReference>
<dbReference type="HOGENOM" id="CLU_648367_0_0_11"/>
<evidence type="ECO:0000256" key="3">
    <source>
        <dbReference type="ARBA" id="ARBA00022989"/>
    </source>
</evidence>